<dbReference type="AlphaFoldDB" id="A0AAE1D0I8"/>
<gene>
    <name evidence="1" type="ORF">RRG08_038644</name>
</gene>
<keyword evidence="2" id="KW-1185">Reference proteome</keyword>
<evidence type="ECO:0000313" key="2">
    <source>
        <dbReference type="Proteomes" id="UP001283361"/>
    </source>
</evidence>
<sequence>MHNVLYHDTVSVQPPLSTTLSGLPHWLQGETTKASRGVTAKVTVMTCDVRRVRRFPDVVCLETWPPDTADLRTLRVGGVGFQLHHIRSKTHSGVGWGRADIVHIFVHMARIKWTSRRAVTDVELCGRF</sequence>
<evidence type="ECO:0000313" key="1">
    <source>
        <dbReference type="EMBL" id="KAK3749258.1"/>
    </source>
</evidence>
<proteinExistence type="predicted"/>
<organism evidence="1 2">
    <name type="scientific">Elysia crispata</name>
    <name type="common">lettuce slug</name>
    <dbReference type="NCBI Taxonomy" id="231223"/>
    <lineage>
        <taxon>Eukaryota</taxon>
        <taxon>Metazoa</taxon>
        <taxon>Spiralia</taxon>
        <taxon>Lophotrochozoa</taxon>
        <taxon>Mollusca</taxon>
        <taxon>Gastropoda</taxon>
        <taxon>Heterobranchia</taxon>
        <taxon>Euthyneura</taxon>
        <taxon>Panpulmonata</taxon>
        <taxon>Sacoglossa</taxon>
        <taxon>Placobranchoidea</taxon>
        <taxon>Plakobranchidae</taxon>
        <taxon>Elysia</taxon>
    </lineage>
</organism>
<protein>
    <submittedName>
        <fullName evidence="1">Uncharacterized protein</fullName>
    </submittedName>
</protein>
<accession>A0AAE1D0I8</accession>
<dbReference type="Proteomes" id="UP001283361">
    <property type="component" value="Unassembled WGS sequence"/>
</dbReference>
<reference evidence="1" key="1">
    <citation type="journal article" date="2023" name="G3 (Bethesda)">
        <title>A reference genome for the long-term kleptoplast-retaining sea slug Elysia crispata morphotype clarki.</title>
        <authorList>
            <person name="Eastman K.E."/>
            <person name="Pendleton A.L."/>
            <person name="Shaikh M.A."/>
            <person name="Suttiyut T."/>
            <person name="Ogas R."/>
            <person name="Tomko P."/>
            <person name="Gavelis G."/>
            <person name="Widhalm J.R."/>
            <person name="Wisecaver J.H."/>
        </authorList>
    </citation>
    <scope>NUCLEOTIDE SEQUENCE</scope>
    <source>
        <strain evidence="1">ECLA1</strain>
    </source>
</reference>
<comment type="caution">
    <text evidence="1">The sequence shown here is derived from an EMBL/GenBank/DDBJ whole genome shotgun (WGS) entry which is preliminary data.</text>
</comment>
<name>A0AAE1D0I8_9GAST</name>
<dbReference type="EMBL" id="JAWDGP010005950">
    <property type="protein sequence ID" value="KAK3749258.1"/>
    <property type="molecule type" value="Genomic_DNA"/>
</dbReference>